<proteinExistence type="predicted"/>
<dbReference type="Proteomes" id="UP000077521">
    <property type="component" value="Unassembled WGS sequence"/>
</dbReference>
<keyword evidence="2" id="KW-1185">Reference proteome</keyword>
<evidence type="ECO:0000313" key="2">
    <source>
        <dbReference type="Proteomes" id="UP000077521"/>
    </source>
</evidence>
<evidence type="ECO:0000313" key="1">
    <source>
        <dbReference type="EMBL" id="KAE8241880.1"/>
    </source>
</evidence>
<name>A0A8T8SK44_9BASI</name>
<dbReference type="EMBL" id="LWDF02000839">
    <property type="protein sequence ID" value="KAE8241880.1"/>
    <property type="molecule type" value="Genomic_DNA"/>
</dbReference>
<reference evidence="1" key="2">
    <citation type="journal article" date="2019" name="IMA Fungus">
        <title>Genome sequencing and comparison of five Tilletia species to identify candidate genes for the detection of regulated species infecting wheat.</title>
        <authorList>
            <person name="Nguyen H.D.T."/>
            <person name="Sultana T."/>
            <person name="Kesanakurti P."/>
            <person name="Hambleton S."/>
        </authorList>
    </citation>
    <scope>NUCLEOTIDE SEQUENCE</scope>
    <source>
        <strain evidence="1">DAOMC 236416</strain>
    </source>
</reference>
<sequence>MIDLKHCVRAIYISKQWRSKLSDFLSAASTASAAQSALFNASAAYPSFDSTKAERTGEEDYSRWRSATMAEMCRRNAALWRVNIRAGVSLLLRRKVRTQARAMRASKGMEKAMMVMGRPSNRTRRFCYVETVFE</sequence>
<comment type="caution">
    <text evidence="1">The sequence shown here is derived from an EMBL/GenBank/DDBJ whole genome shotgun (WGS) entry which is preliminary data.</text>
</comment>
<protein>
    <submittedName>
        <fullName evidence="1">Uncharacterized protein</fullName>
    </submittedName>
</protein>
<reference evidence="1" key="1">
    <citation type="submission" date="2016-04" db="EMBL/GenBank/DDBJ databases">
        <authorList>
            <person name="Nguyen H.D."/>
            <person name="Samba Siva P."/>
            <person name="Cullis J."/>
            <person name="Levesque C.A."/>
            <person name="Hambleton S."/>
        </authorList>
    </citation>
    <scope>NUCLEOTIDE SEQUENCE</scope>
    <source>
        <strain evidence="1">DAOMC 236416</strain>
    </source>
</reference>
<dbReference type="AlphaFoldDB" id="A0A8T8SK44"/>
<organism evidence="1 2">
    <name type="scientific">Tilletia indica</name>
    <dbReference type="NCBI Taxonomy" id="43049"/>
    <lineage>
        <taxon>Eukaryota</taxon>
        <taxon>Fungi</taxon>
        <taxon>Dikarya</taxon>
        <taxon>Basidiomycota</taxon>
        <taxon>Ustilaginomycotina</taxon>
        <taxon>Exobasidiomycetes</taxon>
        <taxon>Tilletiales</taxon>
        <taxon>Tilletiaceae</taxon>
        <taxon>Tilletia</taxon>
    </lineage>
</organism>
<gene>
    <name evidence="1" type="ORF">A4X13_0g7221</name>
</gene>
<accession>A0A8T8SK44</accession>